<keyword evidence="5 6" id="KW-0472">Membrane</keyword>
<evidence type="ECO:0000256" key="1">
    <source>
        <dbReference type="ARBA" id="ARBA00004651"/>
    </source>
</evidence>
<proteinExistence type="inferred from homology"/>
<evidence type="ECO:0000256" key="6">
    <source>
        <dbReference type="RuleBase" id="RU363108"/>
    </source>
</evidence>
<keyword evidence="6 8" id="KW-0675">Receptor</keyword>
<comment type="similarity">
    <text evidence="6">Belongs to the insect chemoreceptor superfamily. Gustatory receptor (GR) family.</text>
</comment>
<evidence type="ECO:0000313" key="8">
    <source>
        <dbReference type="RefSeq" id="XP_011207333.4"/>
    </source>
</evidence>
<dbReference type="Pfam" id="PF08395">
    <property type="entry name" value="7tm_7"/>
    <property type="match status" value="1"/>
</dbReference>
<evidence type="ECO:0000256" key="3">
    <source>
        <dbReference type="ARBA" id="ARBA00022692"/>
    </source>
</evidence>
<comment type="function">
    <text evidence="6">Gustatory receptor which mediates acceptance or avoidance behavior, depending on its substrates.</text>
</comment>
<feature type="transmembrane region" description="Helical" evidence="6">
    <location>
        <begin position="178"/>
        <end position="201"/>
    </location>
</feature>
<dbReference type="GeneID" id="105228990"/>
<reference evidence="8" key="1">
    <citation type="submission" date="2025-08" db="UniProtKB">
        <authorList>
            <consortium name="RefSeq"/>
        </authorList>
    </citation>
    <scope>IDENTIFICATION</scope>
    <source>
        <tissue evidence="8">Adult</tissue>
    </source>
</reference>
<keyword evidence="7" id="KW-1185">Reference proteome</keyword>
<dbReference type="InParanoid" id="A0A6I9VTA8"/>
<evidence type="ECO:0000256" key="4">
    <source>
        <dbReference type="ARBA" id="ARBA00022989"/>
    </source>
</evidence>
<gene>
    <name evidence="8" type="primary">LOC105228990</name>
</gene>
<keyword evidence="3 6" id="KW-0812">Transmembrane</keyword>
<protein>
    <recommendedName>
        <fullName evidence="6">Gustatory receptor</fullName>
    </recommendedName>
</protein>
<name>A0A6I9VTA8_BACDO</name>
<keyword evidence="2 6" id="KW-1003">Cell membrane</keyword>
<sequence>MKVPKKRGKNLSLYRCFEWIYMILYYTGCLCFQLRGESFQLTKANIIYTNFIQISLIFGFLGSVLLKYMDDESYNAMFNRLSPVFKFILAMECFVSAMTYIAVCIKMQTNRYKHLKLLREFKELDAQMQIDFNYIKWNYHKTMRKFTIFTLIGMTYYFTVSFIYLFKLSNCNCDYVVTFVFALCYASITLAPGCIFFLHLGKMDLLRIRYRLIKRLLKQQYVLAVDLKHQHKFEMRISRLIDYCKSYIQLILQVNDVFGIVSGFSLFHDFAMLTNMTFLMCQKATETKTTAKEYIFIFLFMLPRIYKVIIYAVYGYVTQRERRDCTHEVRMCERYLTCSKVTRSKLEAFLHWQMQNTYSFLVGKVTTCNLFLLYATANNIASSVLILIQLQFQQNSITNRMKNQPMLKDVEFI</sequence>
<dbReference type="AlphaFoldDB" id="A0A6I9VTA8"/>
<evidence type="ECO:0000256" key="2">
    <source>
        <dbReference type="ARBA" id="ARBA00022475"/>
    </source>
</evidence>
<evidence type="ECO:0000256" key="5">
    <source>
        <dbReference type="ARBA" id="ARBA00023136"/>
    </source>
</evidence>
<comment type="subcellular location">
    <subcellularLocation>
        <location evidence="1 6">Cell membrane</location>
        <topology evidence="1 6">Multi-pass membrane protein</topology>
    </subcellularLocation>
</comment>
<comment type="caution">
    <text evidence="6">Lacks conserved residue(s) required for the propagation of feature annotation.</text>
</comment>
<dbReference type="RefSeq" id="XP_011207333.4">
    <property type="nucleotide sequence ID" value="XM_011209031.4"/>
</dbReference>
<dbReference type="Proteomes" id="UP001652620">
    <property type="component" value="Unplaced"/>
</dbReference>
<feature type="transmembrane region" description="Helical" evidence="6">
    <location>
        <begin position="85"/>
        <end position="105"/>
    </location>
</feature>
<keyword evidence="4 6" id="KW-1133">Transmembrane helix</keyword>
<accession>A0A6I9VTA8</accession>
<feature type="transmembrane region" description="Helical" evidence="6">
    <location>
        <begin position="46"/>
        <end position="65"/>
    </location>
</feature>
<evidence type="ECO:0000313" key="7">
    <source>
        <dbReference type="Proteomes" id="UP001652620"/>
    </source>
</evidence>
<keyword evidence="6" id="KW-0807">Transducer</keyword>
<organism evidence="7 8">
    <name type="scientific">Bactrocera dorsalis</name>
    <name type="common">Oriental fruit fly</name>
    <name type="synonym">Dacus dorsalis</name>
    <dbReference type="NCBI Taxonomy" id="27457"/>
    <lineage>
        <taxon>Eukaryota</taxon>
        <taxon>Metazoa</taxon>
        <taxon>Ecdysozoa</taxon>
        <taxon>Arthropoda</taxon>
        <taxon>Hexapoda</taxon>
        <taxon>Insecta</taxon>
        <taxon>Pterygota</taxon>
        <taxon>Neoptera</taxon>
        <taxon>Endopterygota</taxon>
        <taxon>Diptera</taxon>
        <taxon>Brachycera</taxon>
        <taxon>Muscomorpha</taxon>
        <taxon>Tephritoidea</taxon>
        <taxon>Tephritidae</taxon>
        <taxon>Bactrocera</taxon>
        <taxon>Bactrocera</taxon>
    </lineage>
</organism>
<feature type="transmembrane region" description="Helical" evidence="6">
    <location>
        <begin position="371"/>
        <end position="392"/>
    </location>
</feature>
<feature type="transmembrane region" description="Helical" evidence="6">
    <location>
        <begin position="146"/>
        <end position="166"/>
    </location>
</feature>
<feature type="transmembrane region" description="Helical" evidence="6">
    <location>
        <begin position="294"/>
        <end position="314"/>
    </location>
</feature>
<dbReference type="KEGG" id="bdr:105228990"/>
<dbReference type="OrthoDB" id="8016547at2759"/>
<dbReference type="InterPro" id="IPR013604">
    <property type="entry name" value="7TM_chemorcpt"/>
</dbReference>